<gene>
    <name evidence="1" type="ORF">SDC9_66505</name>
</gene>
<sequence length="176" mass="20484">MFCLFKHAWDGCICKRCGKKRDEEHTWNGCVCSKCGKKRDEEHIWDGCVCTKCGKKRDEEHTWDGCVCTKCRKKRDSGHNWQPCDPSDHTIAERCARCGEVRNERNHCPRCGTFDSMRESTWTSEYITGGGTMDHQFDIITEQSCSQYTCRVCRYQTEPNCTDIRTYDNESEIYGS</sequence>
<organism evidence="1">
    <name type="scientific">bioreactor metagenome</name>
    <dbReference type="NCBI Taxonomy" id="1076179"/>
    <lineage>
        <taxon>unclassified sequences</taxon>
        <taxon>metagenomes</taxon>
        <taxon>ecological metagenomes</taxon>
    </lineage>
</organism>
<reference evidence="1" key="1">
    <citation type="submission" date="2019-08" db="EMBL/GenBank/DDBJ databases">
        <authorList>
            <person name="Kucharzyk K."/>
            <person name="Murdoch R.W."/>
            <person name="Higgins S."/>
            <person name="Loffler F."/>
        </authorList>
    </citation>
    <scope>NUCLEOTIDE SEQUENCE</scope>
</reference>
<comment type="caution">
    <text evidence="1">The sequence shown here is derived from an EMBL/GenBank/DDBJ whole genome shotgun (WGS) entry which is preliminary data.</text>
</comment>
<proteinExistence type="predicted"/>
<protein>
    <submittedName>
        <fullName evidence="1">Uncharacterized protein</fullName>
    </submittedName>
</protein>
<accession>A0A644XWB5</accession>
<name>A0A644XWB5_9ZZZZ</name>
<evidence type="ECO:0000313" key="1">
    <source>
        <dbReference type="EMBL" id="MPM20078.1"/>
    </source>
</evidence>
<dbReference type="AlphaFoldDB" id="A0A644XWB5"/>
<dbReference type="EMBL" id="VSSQ01003306">
    <property type="protein sequence ID" value="MPM20078.1"/>
    <property type="molecule type" value="Genomic_DNA"/>
</dbReference>